<name>A0A0B4FI03_METAF</name>
<dbReference type="EMBL" id="AZNF01000004">
    <property type="protein sequence ID" value="KID67502.1"/>
    <property type="molecule type" value="Genomic_DNA"/>
</dbReference>
<dbReference type="AlphaFoldDB" id="A0A0B4FI03"/>
<gene>
    <name evidence="1" type="ORF">MAN_04260</name>
</gene>
<protein>
    <submittedName>
        <fullName evidence="1">Uncharacterized protein</fullName>
    </submittedName>
</protein>
<dbReference type="HOGENOM" id="CLU_1731911_0_0_1"/>
<proteinExistence type="predicted"/>
<organism evidence="1 2">
    <name type="scientific">Metarhizium anisopliae (strain ARSEF 549)</name>
    <dbReference type="NCBI Taxonomy" id="3151832"/>
    <lineage>
        <taxon>Eukaryota</taxon>
        <taxon>Fungi</taxon>
        <taxon>Dikarya</taxon>
        <taxon>Ascomycota</taxon>
        <taxon>Pezizomycotina</taxon>
        <taxon>Sordariomycetes</taxon>
        <taxon>Hypocreomycetidae</taxon>
        <taxon>Hypocreales</taxon>
        <taxon>Clavicipitaceae</taxon>
        <taxon>Metarhizium</taxon>
    </lineage>
</organism>
<keyword evidence="2" id="KW-1185">Reference proteome</keyword>
<evidence type="ECO:0000313" key="2">
    <source>
        <dbReference type="Proteomes" id="UP000031186"/>
    </source>
</evidence>
<evidence type="ECO:0000313" key="1">
    <source>
        <dbReference type="EMBL" id="KID67502.1"/>
    </source>
</evidence>
<comment type="caution">
    <text evidence="1">The sequence shown here is derived from an EMBL/GenBank/DDBJ whole genome shotgun (WGS) entry which is preliminary data.</text>
</comment>
<sequence length="151" mass="17236">MAASPTAAVVDKFIKHVSTVFKNNDYIDFPDAHLQVLPKNHCILKWNTPQDDSCPGHILEWDDTDPDYIIVTSSQYPKKVASRKSKSPGSLRFMVPTKIERGMRELVRDTMEDLDTDPGLQEKTGIKSVSLVEDTPRKAVWHLTRTEERRD</sequence>
<dbReference type="Proteomes" id="UP000031186">
    <property type="component" value="Unassembled WGS sequence"/>
</dbReference>
<dbReference type="OrthoDB" id="4933483at2759"/>
<feature type="non-terminal residue" evidence="1">
    <location>
        <position position="1"/>
    </location>
</feature>
<dbReference type="VEuPathDB" id="FungiDB:MAN_04260"/>
<accession>A0A0B4FI03</accession>
<reference evidence="1 2" key="1">
    <citation type="journal article" date="2014" name="Proc. Natl. Acad. Sci. U.S.A.">
        <title>Trajectory and genomic determinants of fungal-pathogen speciation and host adaptation.</title>
        <authorList>
            <person name="Hu X."/>
            <person name="Xiao G."/>
            <person name="Zheng P."/>
            <person name="Shang Y."/>
            <person name="Su Y."/>
            <person name="Zhang X."/>
            <person name="Liu X."/>
            <person name="Zhan S."/>
            <person name="St Leger R.J."/>
            <person name="Wang C."/>
        </authorList>
    </citation>
    <scope>NUCLEOTIDE SEQUENCE [LARGE SCALE GENOMIC DNA]</scope>
    <source>
        <strain evidence="1 2">ARSEF 549</strain>
    </source>
</reference>